<name>A0A0C3AM30_SERVB</name>
<dbReference type="GO" id="GO:0005789">
    <property type="term" value="C:endoplasmic reticulum membrane"/>
    <property type="evidence" value="ECO:0007669"/>
    <property type="project" value="UniProtKB-SubCell"/>
</dbReference>
<feature type="transmembrane region" description="Helical" evidence="8">
    <location>
        <begin position="118"/>
        <end position="137"/>
    </location>
</feature>
<evidence type="ECO:0000256" key="2">
    <source>
        <dbReference type="ARBA" id="ARBA00022692"/>
    </source>
</evidence>
<keyword evidence="3" id="KW-0378">Hydrolase</keyword>
<comment type="subcellular location">
    <subcellularLocation>
        <location evidence="1">Endoplasmic reticulum membrane</location>
        <topology evidence="1">Multi-pass membrane protein</topology>
    </subcellularLocation>
</comment>
<evidence type="ECO:0000313" key="9">
    <source>
        <dbReference type="EMBL" id="KIM20346.1"/>
    </source>
</evidence>
<dbReference type="STRING" id="933852.A0A0C3AM30"/>
<feature type="transmembrane region" description="Helical" evidence="8">
    <location>
        <begin position="294"/>
        <end position="313"/>
    </location>
</feature>
<organism evidence="9 10">
    <name type="scientific">Serendipita vermifera MAFF 305830</name>
    <dbReference type="NCBI Taxonomy" id="933852"/>
    <lineage>
        <taxon>Eukaryota</taxon>
        <taxon>Fungi</taxon>
        <taxon>Dikarya</taxon>
        <taxon>Basidiomycota</taxon>
        <taxon>Agaricomycotina</taxon>
        <taxon>Agaricomycetes</taxon>
        <taxon>Sebacinales</taxon>
        <taxon>Serendipitaceae</taxon>
        <taxon>Serendipita</taxon>
    </lineage>
</organism>
<feature type="transmembrane region" description="Helical" evidence="8">
    <location>
        <begin position="254"/>
        <end position="273"/>
    </location>
</feature>
<dbReference type="InterPro" id="IPR019388">
    <property type="entry name" value="FIT"/>
</dbReference>
<dbReference type="GO" id="GO:0034389">
    <property type="term" value="P:lipid droplet organization"/>
    <property type="evidence" value="ECO:0007669"/>
    <property type="project" value="TreeGrafter"/>
</dbReference>
<feature type="transmembrane region" description="Helical" evidence="8">
    <location>
        <begin position="88"/>
        <end position="106"/>
    </location>
</feature>
<reference evidence="9 10" key="1">
    <citation type="submission" date="2014-04" db="EMBL/GenBank/DDBJ databases">
        <authorList>
            <consortium name="DOE Joint Genome Institute"/>
            <person name="Kuo A."/>
            <person name="Zuccaro A."/>
            <person name="Kohler A."/>
            <person name="Nagy L.G."/>
            <person name="Floudas D."/>
            <person name="Copeland A."/>
            <person name="Barry K.W."/>
            <person name="Cichocki N."/>
            <person name="Veneault-Fourrey C."/>
            <person name="LaButti K."/>
            <person name="Lindquist E.A."/>
            <person name="Lipzen A."/>
            <person name="Lundell T."/>
            <person name="Morin E."/>
            <person name="Murat C."/>
            <person name="Sun H."/>
            <person name="Tunlid A."/>
            <person name="Henrissat B."/>
            <person name="Grigoriev I.V."/>
            <person name="Hibbett D.S."/>
            <person name="Martin F."/>
            <person name="Nordberg H.P."/>
            <person name="Cantor M.N."/>
            <person name="Hua S.X."/>
        </authorList>
    </citation>
    <scope>NUCLEOTIDE SEQUENCE [LARGE SCALE GENOMIC DNA]</scope>
    <source>
        <strain evidence="9 10">MAFF 305830</strain>
    </source>
</reference>
<evidence type="ECO:0000256" key="4">
    <source>
        <dbReference type="ARBA" id="ARBA00022824"/>
    </source>
</evidence>
<dbReference type="EMBL" id="KN824443">
    <property type="protein sequence ID" value="KIM20346.1"/>
    <property type="molecule type" value="Genomic_DNA"/>
</dbReference>
<keyword evidence="10" id="KW-1185">Reference proteome</keyword>
<proteinExistence type="predicted"/>
<dbReference type="OrthoDB" id="5579088at2759"/>
<dbReference type="HOGENOM" id="CLU_048143_1_0_1"/>
<dbReference type="GO" id="GO:0010945">
    <property type="term" value="F:coenzyme A diphosphatase activity"/>
    <property type="evidence" value="ECO:0007669"/>
    <property type="project" value="InterPro"/>
</dbReference>
<evidence type="ECO:0000256" key="6">
    <source>
        <dbReference type="ARBA" id="ARBA00023098"/>
    </source>
</evidence>
<evidence type="ECO:0008006" key="11">
    <source>
        <dbReference type="Google" id="ProtNLM"/>
    </source>
</evidence>
<keyword evidence="7 8" id="KW-0472">Membrane</keyword>
<sequence length="361" mass="39070">MSTTTSLRLPATKAKIASSSSSPTTDYRRLALALLSVALSLGTLYSVLAHTYLDTSNPLLASLPHPAHDSSYFARKSNVFNQLFVKKAWGWTVGLSVALAVAGRSFGGSQSPRATKVWLWRLALATLVWASFTSWFFGPALFDRVVTATGAECVILVPFPAGTDGSGAPGLDGLVGGRENGVLLNVPIEYCHARTTITADTHADLLAESFSSYSSDFSASGVASGLEETWKDAIQSWKGGRARLYKGHDVSGHIFLLTLCILFLTDQVLGVLYPSRAAVVRKVRGLENWALQGTLALLALWWWMAIMTSVYFHTPQEKLSGFLIGVAGYFVTRIPLPLREPPKIGVPIPDEKVRSNAMHLD</sequence>
<accession>A0A0C3AM30</accession>
<evidence type="ECO:0000256" key="8">
    <source>
        <dbReference type="SAM" id="Phobius"/>
    </source>
</evidence>
<gene>
    <name evidence="9" type="ORF">M408DRAFT_334014</name>
</gene>
<keyword evidence="2 8" id="KW-0812">Transmembrane</keyword>
<dbReference type="PANTHER" id="PTHR23129:SF0">
    <property type="entry name" value="ACYL-COENZYME A DIPHOSPHATASE FITM2"/>
    <property type="match status" value="1"/>
</dbReference>
<evidence type="ECO:0000256" key="5">
    <source>
        <dbReference type="ARBA" id="ARBA00022989"/>
    </source>
</evidence>
<reference evidence="10" key="2">
    <citation type="submission" date="2015-01" db="EMBL/GenBank/DDBJ databases">
        <title>Evolutionary Origins and Diversification of the Mycorrhizal Mutualists.</title>
        <authorList>
            <consortium name="DOE Joint Genome Institute"/>
            <consortium name="Mycorrhizal Genomics Consortium"/>
            <person name="Kohler A."/>
            <person name="Kuo A."/>
            <person name="Nagy L.G."/>
            <person name="Floudas D."/>
            <person name="Copeland A."/>
            <person name="Barry K.W."/>
            <person name="Cichocki N."/>
            <person name="Veneault-Fourrey C."/>
            <person name="LaButti K."/>
            <person name="Lindquist E.A."/>
            <person name="Lipzen A."/>
            <person name="Lundell T."/>
            <person name="Morin E."/>
            <person name="Murat C."/>
            <person name="Riley R."/>
            <person name="Ohm R."/>
            <person name="Sun H."/>
            <person name="Tunlid A."/>
            <person name="Henrissat B."/>
            <person name="Grigoriev I.V."/>
            <person name="Hibbett D.S."/>
            <person name="Martin F."/>
        </authorList>
    </citation>
    <scope>NUCLEOTIDE SEQUENCE [LARGE SCALE GENOMIC DNA]</scope>
    <source>
        <strain evidence="10">MAFF 305830</strain>
    </source>
</reference>
<keyword evidence="6" id="KW-0443">Lipid metabolism</keyword>
<dbReference type="AlphaFoldDB" id="A0A0C3AM30"/>
<dbReference type="Proteomes" id="UP000054097">
    <property type="component" value="Unassembled WGS sequence"/>
</dbReference>
<dbReference type="GO" id="GO:0019915">
    <property type="term" value="P:lipid storage"/>
    <property type="evidence" value="ECO:0007669"/>
    <property type="project" value="InterPro"/>
</dbReference>
<dbReference type="GO" id="GO:0008654">
    <property type="term" value="P:phospholipid biosynthetic process"/>
    <property type="evidence" value="ECO:0007669"/>
    <property type="project" value="TreeGrafter"/>
</dbReference>
<dbReference type="Pfam" id="PF10261">
    <property type="entry name" value="FIT"/>
    <property type="match status" value="1"/>
</dbReference>
<evidence type="ECO:0000256" key="7">
    <source>
        <dbReference type="ARBA" id="ARBA00023136"/>
    </source>
</evidence>
<keyword evidence="4" id="KW-0256">Endoplasmic reticulum</keyword>
<keyword evidence="5 8" id="KW-1133">Transmembrane helix</keyword>
<evidence type="ECO:0000313" key="10">
    <source>
        <dbReference type="Proteomes" id="UP000054097"/>
    </source>
</evidence>
<dbReference type="PANTHER" id="PTHR23129">
    <property type="entry name" value="ACYL-COENZYME A DIPHOSPHATASE FITM2"/>
    <property type="match status" value="1"/>
</dbReference>
<evidence type="ECO:0000256" key="1">
    <source>
        <dbReference type="ARBA" id="ARBA00004477"/>
    </source>
</evidence>
<evidence type="ECO:0000256" key="3">
    <source>
        <dbReference type="ARBA" id="ARBA00022801"/>
    </source>
</evidence>
<protein>
    <recommendedName>
        <fullName evidence="11">Fat storage-inducing transmembrane protein</fullName>
    </recommendedName>
</protein>
<feature type="non-terminal residue" evidence="9">
    <location>
        <position position="1"/>
    </location>
</feature>